<feature type="non-terminal residue" evidence="3">
    <location>
        <position position="87"/>
    </location>
</feature>
<organism evidence="3 4">
    <name type="scientific">Callosobruchus maculatus</name>
    <name type="common">Southern cowpea weevil</name>
    <name type="synonym">Pulse bruchid</name>
    <dbReference type="NCBI Taxonomy" id="64391"/>
    <lineage>
        <taxon>Eukaryota</taxon>
        <taxon>Metazoa</taxon>
        <taxon>Ecdysozoa</taxon>
        <taxon>Arthropoda</taxon>
        <taxon>Hexapoda</taxon>
        <taxon>Insecta</taxon>
        <taxon>Pterygota</taxon>
        <taxon>Neoptera</taxon>
        <taxon>Endopterygota</taxon>
        <taxon>Coleoptera</taxon>
        <taxon>Polyphaga</taxon>
        <taxon>Cucujiformia</taxon>
        <taxon>Chrysomeloidea</taxon>
        <taxon>Chrysomelidae</taxon>
        <taxon>Bruchinae</taxon>
        <taxon>Bruchini</taxon>
        <taxon>Callosobruchus</taxon>
    </lineage>
</organism>
<dbReference type="Proteomes" id="UP000410492">
    <property type="component" value="Unassembled WGS sequence"/>
</dbReference>
<keyword evidence="1" id="KW-0812">Transmembrane</keyword>
<evidence type="ECO:0000313" key="3">
    <source>
        <dbReference type="EMBL" id="VEN46049.1"/>
    </source>
</evidence>
<feature type="domain" description="Ion transport N-terminal" evidence="2">
    <location>
        <begin position="16"/>
        <end position="54"/>
    </location>
</feature>
<dbReference type="Pfam" id="PF08412">
    <property type="entry name" value="Ion_trans_N"/>
    <property type="match status" value="1"/>
</dbReference>
<protein>
    <recommendedName>
        <fullName evidence="2">Ion transport N-terminal domain-containing protein</fullName>
    </recommendedName>
</protein>
<name>A0A653CE90_CALMS</name>
<accession>A0A653CE90</accession>
<keyword evidence="1" id="KW-0472">Membrane</keyword>
<dbReference type="EMBL" id="CAACVG010007560">
    <property type="protein sequence ID" value="VEN46049.1"/>
    <property type="molecule type" value="Genomic_DNA"/>
</dbReference>
<gene>
    <name evidence="3" type="ORF">CALMAC_LOCUS8278</name>
</gene>
<dbReference type="AlphaFoldDB" id="A0A653CE90"/>
<keyword evidence="1" id="KW-1133">Transmembrane helix</keyword>
<evidence type="ECO:0000313" key="4">
    <source>
        <dbReference type="Proteomes" id="UP000410492"/>
    </source>
</evidence>
<keyword evidence="4" id="KW-1185">Reference proteome</keyword>
<feature type="transmembrane region" description="Helical" evidence="1">
    <location>
        <begin position="56"/>
        <end position="77"/>
    </location>
</feature>
<feature type="non-terminal residue" evidence="3">
    <location>
        <position position="1"/>
    </location>
</feature>
<proteinExistence type="predicted"/>
<evidence type="ECO:0000259" key="2">
    <source>
        <dbReference type="Pfam" id="PF08412"/>
    </source>
</evidence>
<sequence length="87" mass="10255">SRWAKFKRRLQIFCILNPDDKKGLEFFGSASAMRIEQRRQAKGYDMVIHPFSKMNYFMEGLFFVSWLVQLIALPLNLCVFTNSPDVF</sequence>
<reference evidence="3 4" key="1">
    <citation type="submission" date="2019-01" db="EMBL/GenBank/DDBJ databases">
        <authorList>
            <person name="Sayadi A."/>
        </authorList>
    </citation>
    <scope>NUCLEOTIDE SEQUENCE [LARGE SCALE GENOMIC DNA]</scope>
</reference>
<evidence type="ECO:0000256" key="1">
    <source>
        <dbReference type="SAM" id="Phobius"/>
    </source>
</evidence>
<dbReference type="InterPro" id="IPR013621">
    <property type="entry name" value="Ion_trans_N"/>
</dbReference>
<dbReference type="OrthoDB" id="10402897at2759"/>